<evidence type="ECO:0000256" key="5">
    <source>
        <dbReference type="ARBA" id="ARBA00023274"/>
    </source>
</evidence>
<dbReference type="RefSeq" id="XP_013787463.1">
    <property type="nucleotide sequence ID" value="XM_013932009.2"/>
</dbReference>
<comment type="subcellular location">
    <subcellularLocation>
        <location evidence="1">Mitochondrion</location>
    </subcellularLocation>
</comment>
<sequence length="108" mass="12860">MASYSSLSSYAKRMAFLSARIFGEVARPTNQKSMKVVKMFREKPNDLNSEIVSYYPPHHQLTTLMFRLRMHGLFRDEHQDFKEEMRRLRRLRGKGRPKKGEGKQVKRK</sequence>
<evidence type="ECO:0000313" key="11">
    <source>
        <dbReference type="RefSeq" id="XP_022255713.1"/>
    </source>
</evidence>
<dbReference type="PANTHER" id="PTHR13362">
    <property type="entry name" value="MITOCHONDRIAL RIBOSOMAL PROTEIN S33"/>
    <property type="match status" value="1"/>
</dbReference>
<feature type="compositionally biased region" description="Basic residues" evidence="7">
    <location>
        <begin position="87"/>
        <end position="97"/>
    </location>
</feature>
<evidence type="ECO:0000313" key="8">
    <source>
        <dbReference type="Proteomes" id="UP000694941"/>
    </source>
</evidence>
<gene>
    <name evidence="9 10 11" type="primary">LOC106471411</name>
</gene>
<feature type="compositionally biased region" description="Basic and acidic residues" evidence="7">
    <location>
        <begin position="98"/>
        <end position="108"/>
    </location>
</feature>
<evidence type="ECO:0000256" key="1">
    <source>
        <dbReference type="ARBA" id="ARBA00004173"/>
    </source>
</evidence>
<dbReference type="GeneID" id="106471411"/>
<evidence type="ECO:0000256" key="2">
    <source>
        <dbReference type="ARBA" id="ARBA00008970"/>
    </source>
</evidence>
<accession>A0ABM1BRW2</accession>
<comment type="similarity">
    <text evidence="2">Belongs to the mitochondrion-specific ribosomal protein mS33 family.</text>
</comment>
<dbReference type="PANTHER" id="PTHR13362:SF2">
    <property type="entry name" value="SMALL RIBOSOMAL SUBUNIT PROTEIN MS33"/>
    <property type="match status" value="1"/>
</dbReference>
<evidence type="ECO:0000313" key="10">
    <source>
        <dbReference type="RefSeq" id="XP_013787463.1"/>
    </source>
</evidence>
<evidence type="ECO:0000313" key="9">
    <source>
        <dbReference type="RefSeq" id="XP_013787462.1"/>
    </source>
</evidence>
<keyword evidence="3" id="KW-0689">Ribosomal protein</keyword>
<name>A0ABM1BRW2_LIMPO</name>
<keyword evidence="5" id="KW-0687">Ribonucleoprotein</keyword>
<dbReference type="RefSeq" id="XP_022255713.1">
    <property type="nucleotide sequence ID" value="XM_022400005.1"/>
</dbReference>
<dbReference type="Pfam" id="PF08293">
    <property type="entry name" value="MRP-S33"/>
    <property type="match status" value="1"/>
</dbReference>
<evidence type="ECO:0000256" key="6">
    <source>
        <dbReference type="ARBA" id="ARBA00035132"/>
    </source>
</evidence>
<keyword evidence="4" id="KW-0496">Mitochondrion</keyword>
<evidence type="ECO:0000256" key="7">
    <source>
        <dbReference type="SAM" id="MobiDB-lite"/>
    </source>
</evidence>
<protein>
    <recommendedName>
        <fullName evidence="6">Small ribosomal subunit protein mS33</fullName>
    </recommendedName>
</protein>
<dbReference type="Proteomes" id="UP000694941">
    <property type="component" value="Unplaced"/>
</dbReference>
<reference evidence="9 10" key="1">
    <citation type="submission" date="2025-05" db="UniProtKB">
        <authorList>
            <consortium name="RefSeq"/>
        </authorList>
    </citation>
    <scope>IDENTIFICATION</scope>
    <source>
        <tissue evidence="9 10">Muscle</tissue>
    </source>
</reference>
<proteinExistence type="inferred from homology"/>
<dbReference type="InterPro" id="IPR013219">
    <property type="entry name" value="Ribosomal_mS33"/>
</dbReference>
<feature type="region of interest" description="Disordered" evidence="7">
    <location>
        <begin position="87"/>
        <end position="108"/>
    </location>
</feature>
<evidence type="ECO:0000256" key="3">
    <source>
        <dbReference type="ARBA" id="ARBA00022980"/>
    </source>
</evidence>
<keyword evidence="8" id="KW-1185">Reference proteome</keyword>
<evidence type="ECO:0000256" key="4">
    <source>
        <dbReference type="ARBA" id="ARBA00023128"/>
    </source>
</evidence>
<organism evidence="8 10">
    <name type="scientific">Limulus polyphemus</name>
    <name type="common">Atlantic horseshoe crab</name>
    <dbReference type="NCBI Taxonomy" id="6850"/>
    <lineage>
        <taxon>Eukaryota</taxon>
        <taxon>Metazoa</taxon>
        <taxon>Ecdysozoa</taxon>
        <taxon>Arthropoda</taxon>
        <taxon>Chelicerata</taxon>
        <taxon>Merostomata</taxon>
        <taxon>Xiphosura</taxon>
        <taxon>Limulidae</taxon>
        <taxon>Limulus</taxon>
    </lineage>
</organism>
<dbReference type="RefSeq" id="XP_013787462.1">
    <property type="nucleotide sequence ID" value="XM_013932008.2"/>
</dbReference>